<proteinExistence type="predicted"/>
<dbReference type="EMBL" id="JACHBQ010000001">
    <property type="protein sequence ID" value="MBB5642946.1"/>
    <property type="molecule type" value="Genomic_DNA"/>
</dbReference>
<dbReference type="Pfam" id="PF20789">
    <property type="entry name" value="4HBT_3C"/>
    <property type="match status" value="1"/>
</dbReference>
<dbReference type="InterPro" id="IPR029069">
    <property type="entry name" value="HotDog_dom_sf"/>
</dbReference>
<evidence type="ECO:0000259" key="1">
    <source>
        <dbReference type="Pfam" id="PF13622"/>
    </source>
</evidence>
<evidence type="ECO:0000259" key="2">
    <source>
        <dbReference type="Pfam" id="PF20789"/>
    </source>
</evidence>
<name>A0A7W8ZZB4_9MICO</name>
<protein>
    <recommendedName>
        <fullName evidence="5">Thioesterase</fullName>
    </recommendedName>
</protein>
<comment type="caution">
    <text evidence="3">The sequence shown here is derived from an EMBL/GenBank/DDBJ whole genome shotgun (WGS) entry which is preliminary data.</text>
</comment>
<feature type="domain" description="Acyl-CoA thioesterase-like C-terminal" evidence="2">
    <location>
        <begin position="142"/>
        <end position="272"/>
    </location>
</feature>
<dbReference type="Pfam" id="PF13622">
    <property type="entry name" value="4HBT_3"/>
    <property type="match status" value="1"/>
</dbReference>
<gene>
    <name evidence="3" type="ORF">BJ997_003494</name>
</gene>
<dbReference type="InterPro" id="IPR049449">
    <property type="entry name" value="TesB_ACOT8-like_N"/>
</dbReference>
<dbReference type="SUPFAM" id="SSF54637">
    <property type="entry name" value="Thioesterase/thiol ester dehydrase-isomerase"/>
    <property type="match status" value="1"/>
</dbReference>
<dbReference type="Proteomes" id="UP000561726">
    <property type="component" value="Unassembled WGS sequence"/>
</dbReference>
<evidence type="ECO:0000313" key="4">
    <source>
        <dbReference type="Proteomes" id="UP000561726"/>
    </source>
</evidence>
<sequence>MTSIDHDIPARSTLLHGAYFEPIAPGRYRPTEHAGGAWNADEIHFSPLGGLIVHAIDLHRAAEEGGANGMELGRISFDILGFLAAEECEIQVTTIRPGRTIELVEATVIIAGRTAVLARAWFIGTADTTTVAGGEPEPMPSPDSASPWPMAATWPGGYVASLEPRTVAPPLPGRSGAWLRSEIALVAGQPSSAHASYIALVDTANGVAVRESPTEWMYPNLDLTIHLHRQPTGHWVGLDTTVTFGPAGHGLTSSVLHDEDGPIGRAEQILTVRPMR</sequence>
<accession>A0A7W8ZZB4</accession>
<evidence type="ECO:0008006" key="5">
    <source>
        <dbReference type="Google" id="ProtNLM"/>
    </source>
</evidence>
<evidence type="ECO:0000313" key="3">
    <source>
        <dbReference type="EMBL" id="MBB5642946.1"/>
    </source>
</evidence>
<dbReference type="InterPro" id="IPR042171">
    <property type="entry name" value="Acyl-CoA_hotdog"/>
</dbReference>
<dbReference type="AlphaFoldDB" id="A0A7W8ZZB4"/>
<dbReference type="Gene3D" id="2.40.160.210">
    <property type="entry name" value="Acyl-CoA thioesterase, double hotdog domain"/>
    <property type="match status" value="1"/>
</dbReference>
<dbReference type="InterPro" id="IPR049450">
    <property type="entry name" value="ACOT8-like_C"/>
</dbReference>
<dbReference type="RefSeq" id="WP_052542220.1">
    <property type="nucleotide sequence ID" value="NZ_JACHBQ010000001.1"/>
</dbReference>
<organism evidence="3 4">
    <name type="scientific">Cryobacterium roopkundense</name>
    <dbReference type="NCBI Taxonomy" id="1001240"/>
    <lineage>
        <taxon>Bacteria</taxon>
        <taxon>Bacillati</taxon>
        <taxon>Actinomycetota</taxon>
        <taxon>Actinomycetes</taxon>
        <taxon>Micrococcales</taxon>
        <taxon>Microbacteriaceae</taxon>
        <taxon>Cryobacterium</taxon>
    </lineage>
</organism>
<feature type="domain" description="Acyl-CoA thioesterase-like N-terminal HotDog" evidence="1">
    <location>
        <begin position="37"/>
        <end position="122"/>
    </location>
</feature>
<reference evidence="3 4" key="1">
    <citation type="submission" date="2020-08" db="EMBL/GenBank/DDBJ databases">
        <title>Sequencing the genomes of 1000 actinobacteria strains.</title>
        <authorList>
            <person name="Klenk H.-P."/>
        </authorList>
    </citation>
    <scope>NUCLEOTIDE SEQUENCE [LARGE SCALE GENOMIC DNA]</scope>
    <source>
        <strain evidence="3 4">DSM 21065</strain>
    </source>
</reference>